<organism evidence="1 2">
    <name type="scientific">Halosegnis marinus</name>
    <dbReference type="NCBI Taxonomy" id="3034023"/>
    <lineage>
        <taxon>Archaea</taxon>
        <taxon>Methanobacteriati</taxon>
        <taxon>Methanobacteriota</taxon>
        <taxon>Stenosarchaea group</taxon>
        <taxon>Halobacteria</taxon>
        <taxon>Halobacteriales</taxon>
        <taxon>Natronomonadaceae</taxon>
        <taxon>Halosegnis</taxon>
    </lineage>
</organism>
<keyword evidence="2" id="KW-1185">Reference proteome</keyword>
<evidence type="ECO:0000313" key="1">
    <source>
        <dbReference type="EMBL" id="MFC7236646.1"/>
    </source>
</evidence>
<dbReference type="RefSeq" id="WP_276236239.1">
    <property type="nucleotide sequence ID" value="NZ_CP119803.1"/>
</dbReference>
<dbReference type="EMBL" id="JBHTAP010000002">
    <property type="protein sequence ID" value="MFC7236646.1"/>
    <property type="molecule type" value="Genomic_DNA"/>
</dbReference>
<accession>A0ABD5ZT53</accession>
<protein>
    <submittedName>
        <fullName evidence="1">Pentapeptide repeat-containing protein</fullName>
    </submittedName>
</protein>
<evidence type="ECO:0000313" key="2">
    <source>
        <dbReference type="Proteomes" id="UP001596398"/>
    </source>
</evidence>
<dbReference type="Proteomes" id="UP001596398">
    <property type="component" value="Unassembled WGS sequence"/>
</dbReference>
<name>A0ABD5ZT53_9EURY</name>
<reference evidence="1 2" key="1">
    <citation type="journal article" date="2019" name="Int. J. Syst. Evol. Microbiol.">
        <title>The Global Catalogue of Microorganisms (GCM) 10K type strain sequencing project: providing services to taxonomists for standard genome sequencing and annotation.</title>
        <authorList>
            <consortium name="The Broad Institute Genomics Platform"/>
            <consortium name="The Broad Institute Genome Sequencing Center for Infectious Disease"/>
            <person name="Wu L."/>
            <person name="Ma J."/>
        </authorList>
    </citation>
    <scope>NUCLEOTIDE SEQUENCE [LARGE SCALE GENOMIC DNA]</scope>
    <source>
        <strain evidence="1 2">DT85</strain>
    </source>
</reference>
<gene>
    <name evidence="1" type="ORF">ACFQJ4_15200</name>
</gene>
<dbReference type="GeneID" id="79268385"/>
<comment type="caution">
    <text evidence="1">The sequence shown here is derived from an EMBL/GenBank/DDBJ whole genome shotgun (WGS) entry which is preliminary data.</text>
</comment>
<proteinExistence type="predicted"/>
<sequence>MDLSDRTLSRADDAPIDLRGATITGDLDLTNADVEVPLLLGNAAITGSINANGARFHEPVELTGAAVGSSLRLPDVTFDGGLEATGLEAGFMDARGLTASGPVVFDAAEFSVNVYLARAAIDGALSLERATFSGALDLTAVETAAVLSLAEATVRGELTANAVSVNGDLQLDELAVTDEAVFHHSVVSGTVSGRNAQFDGSLQFADLHCAAGGVEFDGCTVDGRTDFLFLEAGAEGVSMTDATLDGEVWFTYADIVGDTTLAGTRTTGHTHLRDATFGGDLILRDVEFESQSYLHGSTIEGNVDATGAHFEHFQFSATVNGEVSFADALFDARAHFTNSEITGDATFERASFAGTPDFSDSRFKSGISFDETEFLVEPVFDGTRFAVSPDFESATFPLESSTGVLDQRETLIVARPDELSHRGVTLPIDSITGDPQLPDGAATLVHPDTDLSAAITAALQELDGADWYDLSSRALELSRTAVSELGHEDPISLVYGVCLDSSATDPEALLTEVRLAGAYRVDAEENQVTFSHLDPALDEFAYLIVVTGDDDAFESGAGVASRDEYRTAIVRRQLMQTMLLKRDEQEDKATVINDMLPVLVAGAQLDESG</sequence>
<dbReference type="AlphaFoldDB" id="A0ABD5ZT53"/>